<dbReference type="CDD" id="cd02603">
    <property type="entry name" value="HAD_sEH-N_like"/>
    <property type="match status" value="1"/>
</dbReference>
<dbReference type="RefSeq" id="WP_007465793.1">
    <property type="nucleotide sequence ID" value="NZ_AMZO01000016.1"/>
</dbReference>
<dbReference type="InterPro" id="IPR023214">
    <property type="entry name" value="HAD_sf"/>
</dbReference>
<dbReference type="Gene3D" id="1.10.150.240">
    <property type="entry name" value="Putative phosphatase, domain 2"/>
    <property type="match status" value="1"/>
</dbReference>
<comment type="caution">
    <text evidence="1">The sequence shown here is derived from an EMBL/GenBank/DDBJ whole genome shotgun (WGS) entry which is preliminary data.</text>
</comment>
<dbReference type="Proteomes" id="UP000011134">
    <property type="component" value="Unassembled WGS sequence"/>
</dbReference>
<dbReference type="PANTHER" id="PTHR43611:SF3">
    <property type="entry name" value="FLAVIN MONONUCLEOTIDE HYDROLASE 1, CHLOROPLATIC"/>
    <property type="match status" value="1"/>
</dbReference>
<dbReference type="InterPro" id="IPR006439">
    <property type="entry name" value="HAD-SF_hydro_IA"/>
</dbReference>
<dbReference type="EMBL" id="AMZO01000016">
    <property type="protein sequence ID" value="ELR65766.1"/>
    <property type="molecule type" value="Genomic_DNA"/>
</dbReference>
<dbReference type="SUPFAM" id="SSF56784">
    <property type="entry name" value="HAD-like"/>
    <property type="match status" value="1"/>
</dbReference>
<protein>
    <submittedName>
        <fullName evidence="1">HAD superfamily hydrolase</fullName>
    </submittedName>
</protein>
<sequence>MIRNVIFDLGAVLFEWNPVRIVQTFTDSTTEQNILLKEVIHHPDWLSLDRGTMLLAEEIPKFAARTDFTVARMQSFIDHVLDSLQPIQATENLLYQVLDKHFSAYYLTNMSNAFFETLHDRNEFFSLFAGGIVSGREFVIKPEPQIYQLLLDRYDLQPEQSLYIDDNADNVKAAKSLGFHAVQFEQTDACFSKIRDLLKIYQ</sequence>
<dbReference type="Gene3D" id="3.40.50.1000">
    <property type="entry name" value="HAD superfamily/HAD-like"/>
    <property type="match status" value="1"/>
</dbReference>
<dbReference type="NCBIfam" id="TIGR01509">
    <property type="entry name" value="HAD-SF-IA-v3"/>
    <property type="match status" value="1"/>
</dbReference>
<organism evidence="1 2">
    <name type="scientific">Photobacterium marinum</name>
    <dbReference type="NCBI Taxonomy" id="1056511"/>
    <lineage>
        <taxon>Bacteria</taxon>
        <taxon>Pseudomonadati</taxon>
        <taxon>Pseudomonadota</taxon>
        <taxon>Gammaproteobacteria</taxon>
        <taxon>Vibrionales</taxon>
        <taxon>Vibrionaceae</taxon>
        <taxon>Photobacterium</taxon>
    </lineage>
</organism>
<gene>
    <name evidence="1" type="ORF">C942_00852</name>
</gene>
<keyword evidence="1" id="KW-0378">Hydrolase</keyword>
<dbReference type="SFLD" id="SFLDG01129">
    <property type="entry name" value="C1.5:_HAD__Beta-PGM__Phosphata"/>
    <property type="match status" value="1"/>
</dbReference>
<dbReference type="InterPro" id="IPR023198">
    <property type="entry name" value="PGP-like_dom2"/>
</dbReference>
<accession>L8JAH3</accession>
<dbReference type="PANTHER" id="PTHR43611">
    <property type="entry name" value="ALPHA-D-GLUCOSE 1-PHOSPHATE PHOSPHATASE"/>
    <property type="match status" value="1"/>
</dbReference>
<dbReference type="GO" id="GO:0016787">
    <property type="term" value="F:hydrolase activity"/>
    <property type="evidence" value="ECO:0007669"/>
    <property type="project" value="UniProtKB-KW"/>
</dbReference>
<evidence type="ECO:0000313" key="2">
    <source>
        <dbReference type="Proteomes" id="UP000011134"/>
    </source>
</evidence>
<reference evidence="1 2" key="1">
    <citation type="submission" date="2012-12" db="EMBL/GenBank/DDBJ databases">
        <title>Genome Assembly of Photobacterium sp. AK15.</title>
        <authorList>
            <person name="Khatri I."/>
            <person name="Vaidya B."/>
            <person name="Srinivas T.N.R."/>
            <person name="Subramanian S."/>
            <person name="Pinnaka A."/>
        </authorList>
    </citation>
    <scope>NUCLEOTIDE SEQUENCE [LARGE SCALE GENOMIC DNA]</scope>
    <source>
        <strain evidence="1 2">AK15</strain>
    </source>
</reference>
<dbReference type="Pfam" id="PF00702">
    <property type="entry name" value="Hydrolase"/>
    <property type="match status" value="1"/>
</dbReference>
<name>L8JAH3_9GAMM</name>
<dbReference type="SFLD" id="SFLDS00003">
    <property type="entry name" value="Haloacid_Dehalogenase"/>
    <property type="match status" value="1"/>
</dbReference>
<dbReference type="OrthoDB" id="9797415at2"/>
<dbReference type="PATRIC" id="fig|1056511.3.peg.2344"/>
<keyword evidence="2" id="KW-1185">Reference proteome</keyword>
<proteinExistence type="predicted"/>
<evidence type="ECO:0000313" key="1">
    <source>
        <dbReference type="EMBL" id="ELR65766.1"/>
    </source>
</evidence>
<dbReference type="InterPro" id="IPR036412">
    <property type="entry name" value="HAD-like_sf"/>
</dbReference>
<dbReference type="AlphaFoldDB" id="L8JAH3"/>